<organism evidence="3 4">
    <name type="scientific">Agrococcus citreus</name>
    <dbReference type="NCBI Taxonomy" id="84643"/>
    <lineage>
        <taxon>Bacteria</taxon>
        <taxon>Bacillati</taxon>
        <taxon>Actinomycetota</taxon>
        <taxon>Actinomycetes</taxon>
        <taxon>Micrococcales</taxon>
        <taxon>Microbacteriaceae</taxon>
        <taxon>Agrococcus</taxon>
    </lineage>
</organism>
<feature type="signal peptide" evidence="2">
    <location>
        <begin position="1"/>
        <end position="35"/>
    </location>
</feature>
<keyword evidence="2" id="KW-0732">Signal</keyword>
<evidence type="ECO:0000313" key="3">
    <source>
        <dbReference type="EMBL" id="GAA1417463.1"/>
    </source>
</evidence>
<gene>
    <name evidence="3" type="ORF">GCM10009640_01640</name>
</gene>
<evidence type="ECO:0000256" key="1">
    <source>
        <dbReference type="SAM" id="MobiDB-lite"/>
    </source>
</evidence>
<evidence type="ECO:0000313" key="4">
    <source>
        <dbReference type="Proteomes" id="UP001501266"/>
    </source>
</evidence>
<dbReference type="PROSITE" id="PS51257">
    <property type="entry name" value="PROKAR_LIPOPROTEIN"/>
    <property type="match status" value="1"/>
</dbReference>
<dbReference type="EMBL" id="BAAAKK010000001">
    <property type="protein sequence ID" value="GAA1417463.1"/>
    <property type="molecule type" value="Genomic_DNA"/>
</dbReference>
<name>A0ABN1YLR6_9MICO</name>
<dbReference type="Proteomes" id="UP001501266">
    <property type="component" value="Unassembled WGS sequence"/>
</dbReference>
<proteinExistence type="predicted"/>
<accession>A0ABN1YLR6</accession>
<comment type="caution">
    <text evidence="3">The sequence shown here is derived from an EMBL/GenBank/DDBJ whole genome shotgun (WGS) entry which is preliminary data.</text>
</comment>
<feature type="region of interest" description="Disordered" evidence="1">
    <location>
        <begin position="38"/>
        <end position="63"/>
    </location>
</feature>
<keyword evidence="4" id="KW-1185">Reference proteome</keyword>
<protein>
    <submittedName>
        <fullName evidence="3">Uncharacterized protein</fullName>
    </submittedName>
</protein>
<sequence>MLRAGPTYGDGMRRTIVSGIAAAVLSIALAGCASAGSAPDAPASPSASDSPTAPAAPVSTGADAQARLAGLPTPSATEPVLAVGTVLEQDGIAGLCVGFVAESAPPQCAGMELIDWDWAAFEHQELGGVRWTQGVAIEGTYDAAAQTFTPTGEPMSAAAIQLPAVETPQGDLDEATIAAVQQDLSTIQDDSSRQDPNLLGSWGERGTVVLNVTYDDGSVQAALDDIYGEGVVFVVPALR</sequence>
<feature type="compositionally biased region" description="Low complexity" evidence="1">
    <location>
        <begin position="38"/>
        <end position="62"/>
    </location>
</feature>
<reference evidence="3 4" key="1">
    <citation type="journal article" date="2019" name="Int. J. Syst. Evol. Microbiol.">
        <title>The Global Catalogue of Microorganisms (GCM) 10K type strain sequencing project: providing services to taxonomists for standard genome sequencing and annotation.</title>
        <authorList>
            <consortium name="The Broad Institute Genomics Platform"/>
            <consortium name="The Broad Institute Genome Sequencing Center for Infectious Disease"/>
            <person name="Wu L."/>
            <person name="Ma J."/>
        </authorList>
    </citation>
    <scope>NUCLEOTIDE SEQUENCE [LARGE SCALE GENOMIC DNA]</scope>
    <source>
        <strain evidence="3 4">JCM 12398</strain>
    </source>
</reference>
<evidence type="ECO:0000256" key="2">
    <source>
        <dbReference type="SAM" id="SignalP"/>
    </source>
</evidence>
<feature type="chain" id="PRO_5046373121" evidence="2">
    <location>
        <begin position="36"/>
        <end position="239"/>
    </location>
</feature>